<protein>
    <submittedName>
        <fullName evidence="2">Alpha/Beta hydrolase protein</fullName>
    </submittedName>
</protein>
<dbReference type="Proteomes" id="UP000887229">
    <property type="component" value="Unassembled WGS sequence"/>
</dbReference>
<keyword evidence="3" id="KW-1185">Reference proteome</keyword>
<comment type="caution">
    <text evidence="2">The sequence shown here is derived from an EMBL/GenBank/DDBJ whole genome shotgun (WGS) entry which is preliminary data.</text>
</comment>
<dbReference type="GeneID" id="70288236"/>
<evidence type="ECO:0000313" key="2">
    <source>
        <dbReference type="EMBL" id="KAG9254352.1"/>
    </source>
</evidence>
<keyword evidence="2" id="KW-0378">Hydrolase</keyword>
<evidence type="ECO:0000313" key="3">
    <source>
        <dbReference type="Proteomes" id="UP000887229"/>
    </source>
</evidence>
<name>A0A9P8CPM5_9HYPO</name>
<sequence>MKGGGHFTAGDGVDIFYTQEGPRDGIPILLLHGWVCDQNDWSFQIPLLLSLGFWIISMDLRGHGRSSIADNITAFDPVTLANDAAALLAHHGIHGDNDRRAIVMGHSLGAVVAHELVFRHTHLVSGTVEVDTAYYMTPPVMSDVVQLLEVADSGQAGVAATDFFAAAGVYPADRTPAWLPIWHQRRAWAMQSRVVTSTFQQMAQYLGESGVAYLNRTRPAGGRNEIPRFR</sequence>
<feature type="domain" description="AB hydrolase-1" evidence="1">
    <location>
        <begin position="27"/>
        <end position="164"/>
    </location>
</feature>
<dbReference type="InterPro" id="IPR000073">
    <property type="entry name" value="AB_hydrolase_1"/>
</dbReference>
<dbReference type="Pfam" id="PF00561">
    <property type="entry name" value="Abhydrolase_1"/>
    <property type="match status" value="1"/>
</dbReference>
<dbReference type="GO" id="GO:0016020">
    <property type="term" value="C:membrane"/>
    <property type="evidence" value="ECO:0007669"/>
    <property type="project" value="TreeGrafter"/>
</dbReference>
<dbReference type="OrthoDB" id="408373at2759"/>
<dbReference type="PANTHER" id="PTHR43798">
    <property type="entry name" value="MONOACYLGLYCEROL LIPASE"/>
    <property type="match status" value="1"/>
</dbReference>
<dbReference type="RefSeq" id="XP_046118276.1">
    <property type="nucleotide sequence ID" value="XM_046257333.1"/>
</dbReference>
<accession>A0A9P8CPM5</accession>
<evidence type="ECO:0000259" key="1">
    <source>
        <dbReference type="Pfam" id="PF00561"/>
    </source>
</evidence>
<dbReference type="AlphaFoldDB" id="A0A9P8CPM5"/>
<dbReference type="InterPro" id="IPR050266">
    <property type="entry name" value="AB_hydrolase_sf"/>
</dbReference>
<dbReference type="InterPro" id="IPR029058">
    <property type="entry name" value="AB_hydrolase_fold"/>
</dbReference>
<dbReference type="Gene3D" id="3.40.50.1820">
    <property type="entry name" value="alpha/beta hydrolase"/>
    <property type="match status" value="1"/>
</dbReference>
<proteinExistence type="predicted"/>
<dbReference type="SUPFAM" id="SSF53474">
    <property type="entry name" value="alpha/beta-Hydrolases"/>
    <property type="match status" value="1"/>
</dbReference>
<dbReference type="EMBL" id="MU251254">
    <property type="protein sequence ID" value="KAG9254352.1"/>
    <property type="molecule type" value="Genomic_DNA"/>
</dbReference>
<dbReference type="GO" id="GO:0016787">
    <property type="term" value="F:hydrolase activity"/>
    <property type="evidence" value="ECO:0007669"/>
    <property type="project" value="UniProtKB-KW"/>
</dbReference>
<gene>
    <name evidence="2" type="ORF">F5Z01DRAFT_102579</name>
</gene>
<dbReference type="PANTHER" id="PTHR43798:SF33">
    <property type="entry name" value="HYDROLASE, PUTATIVE (AFU_ORTHOLOGUE AFUA_2G14860)-RELATED"/>
    <property type="match status" value="1"/>
</dbReference>
<reference evidence="2" key="1">
    <citation type="journal article" date="2021" name="IMA Fungus">
        <title>Genomic characterization of three marine fungi, including Emericellopsis atlantica sp. nov. with signatures of a generalist lifestyle and marine biomass degradation.</title>
        <authorList>
            <person name="Hagestad O.C."/>
            <person name="Hou L."/>
            <person name="Andersen J.H."/>
            <person name="Hansen E.H."/>
            <person name="Altermark B."/>
            <person name="Li C."/>
            <person name="Kuhnert E."/>
            <person name="Cox R.J."/>
            <person name="Crous P.W."/>
            <person name="Spatafora J.W."/>
            <person name="Lail K."/>
            <person name="Amirebrahimi M."/>
            <person name="Lipzen A."/>
            <person name="Pangilinan J."/>
            <person name="Andreopoulos W."/>
            <person name="Hayes R.D."/>
            <person name="Ng V."/>
            <person name="Grigoriev I.V."/>
            <person name="Jackson S.A."/>
            <person name="Sutton T.D.S."/>
            <person name="Dobson A.D.W."/>
            <person name="Rama T."/>
        </authorList>
    </citation>
    <scope>NUCLEOTIDE SEQUENCE</scope>
    <source>
        <strain evidence="2">TS7</strain>
    </source>
</reference>
<organism evidence="2 3">
    <name type="scientific">Emericellopsis atlantica</name>
    <dbReference type="NCBI Taxonomy" id="2614577"/>
    <lineage>
        <taxon>Eukaryota</taxon>
        <taxon>Fungi</taxon>
        <taxon>Dikarya</taxon>
        <taxon>Ascomycota</taxon>
        <taxon>Pezizomycotina</taxon>
        <taxon>Sordariomycetes</taxon>
        <taxon>Hypocreomycetidae</taxon>
        <taxon>Hypocreales</taxon>
        <taxon>Bionectriaceae</taxon>
        <taxon>Emericellopsis</taxon>
    </lineage>
</organism>